<evidence type="ECO:0000313" key="9">
    <source>
        <dbReference type="Proteomes" id="UP000514462"/>
    </source>
</evidence>
<dbReference type="PANTHER" id="PTHR47360:SF1">
    <property type="entry name" value="ENDOPEPTIDASE NLPC-RELATED"/>
    <property type="match status" value="1"/>
</dbReference>
<evidence type="ECO:0000256" key="1">
    <source>
        <dbReference type="ARBA" id="ARBA00007074"/>
    </source>
</evidence>
<sequence length="216" mass="24940">MKTKKAPNSQHLNNTLSIISHMNCDDKHYDLLNTPKLRVSKMLHKIYTRITLVVATVMILLGSSLHAHAAAVSKFNQTNEYTTSAKEQKRLDQLLKEYRHWKGTRYRLGGNSHHAIDCSALTKRLYKKVFSIDLPRTTKEQLHRGKASRRKQLRTGDLVFFRTGAVQKHVGIYIGNSRFIHASRRKGVTISNLHNKYWNNRFIAGRHILREKFPAG</sequence>
<evidence type="ECO:0000256" key="3">
    <source>
        <dbReference type="ARBA" id="ARBA00022729"/>
    </source>
</evidence>
<keyword evidence="6" id="KW-1133">Transmembrane helix</keyword>
<keyword evidence="5" id="KW-0788">Thiol protease</keyword>
<geneLocation type="plasmid" evidence="9">
    <name>prhbstw-00938_2</name>
</geneLocation>
<evidence type="ECO:0000256" key="2">
    <source>
        <dbReference type="ARBA" id="ARBA00022670"/>
    </source>
</evidence>
<dbReference type="Gene3D" id="3.90.1720.10">
    <property type="entry name" value="endopeptidase domain like (from Nostoc punctiforme)"/>
    <property type="match status" value="1"/>
</dbReference>
<gene>
    <name evidence="8" type="ORF">HV331_25460</name>
</gene>
<evidence type="ECO:0000256" key="4">
    <source>
        <dbReference type="ARBA" id="ARBA00022801"/>
    </source>
</evidence>
<evidence type="ECO:0000313" key="8">
    <source>
        <dbReference type="EMBL" id="QMR42872.1"/>
    </source>
</evidence>
<dbReference type="PANTHER" id="PTHR47360">
    <property type="entry name" value="MUREIN DD-ENDOPEPTIDASE MEPS/MUREIN LD-CARBOXYPEPTIDASE"/>
    <property type="match status" value="1"/>
</dbReference>
<feature type="domain" description="NlpC/P60" evidence="7">
    <location>
        <begin position="88"/>
        <end position="209"/>
    </location>
</feature>
<keyword evidence="6" id="KW-0812">Transmembrane</keyword>
<dbReference type="Pfam" id="PF00877">
    <property type="entry name" value="NLPC_P60"/>
    <property type="match status" value="1"/>
</dbReference>
<dbReference type="GO" id="GO:0006508">
    <property type="term" value="P:proteolysis"/>
    <property type="evidence" value="ECO:0007669"/>
    <property type="project" value="UniProtKB-KW"/>
</dbReference>
<reference evidence="9" key="1">
    <citation type="submission" date="2020-06" db="EMBL/GenBank/DDBJ databases">
        <title>REHAB project genomes.</title>
        <authorList>
            <person name="Shaw L.P."/>
        </authorList>
    </citation>
    <scope>NUCLEOTIDE SEQUENCE [LARGE SCALE GENOMIC DNA]</scope>
    <source>
        <strain evidence="9">RHBSTW-00938</strain>
        <plasmid evidence="9">prhbstw-00938_2</plasmid>
    </source>
</reference>
<organism evidence="8 9">
    <name type="scientific">Klebsiella aerogenes</name>
    <name type="common">Enterobacter aerogenes</name>
    <dbReference type="NCBI Taxonomy" id="548"/>
    <lineage>
        <taxon>Bacteria</taxon>
        <taxon>Pseudomonadati</taxon>
        <taxon>Pseudomonadota</taxon>
        <taxon>Gammaproteobacteria</taxon>
        <taxon>Enterobacterales</taxon>
        <taxon>Enterobacteriaceae</taxon>
        <taxon>Klebsiella/Raoultella group</taxon>
        <taxon>Klebsiella</taxon>
    </lineage>
</organism>
<keyword evidence="4" id="KW-0378">Hydrolase</keyword>
<keyword evidence="8" id="KW-0614">Plasmid</keyword>
<evidence type="ECO:0000256" key="6">
    <source>
        <dbReference type="SAM" id="Phobius"/>
    </source>
</evidence>
<dbReference type="Proteomes" id="UP000514462">
    <property type="component" value="Plasmid pRHBSTW-00938_2"/>
</dbReference>
<comment type="similarity">
    <text evidence="1">Belongs to the peptidase C40 family.</text>
</comment>
<dbReference type="GO" id="GO:0008234">
    <property type="term" value="F:cysteine-type peptidase activity"/>
    <property type="evidence" value="ECO:0007669"/>
    <property type="project" value="UniProtKB-KW"/>
</dbReference>
<dbReference type="InterPro" id="IPR000064">
    <property type="entry name" value="NLP_P60_dom"/>
</dbReference>
<proteinExistence type="inferred from homology"/>
<keyword evidence="3" id="KW-0732">Signal</keyword>
<accession>A0AAP9R1J2</accession>
<dbReference type="InterPro" id="IPR038765">
    <property type="entry name" value="Papain-like_cys_pep_sf"/>
</dbReference>
<dbReference type="EMBL" id="CP055905">
    <property type="protein sequence ID" value="QMR42872.1"/>
    <property type="molecule type" value="Genomic_DNA"/>
</dbReference>
<dbReference type="AlphaFoldDB" id="A0AAP9R1J2"/>
<name>A0AAP9R1J2_KLEAE</name>
<keyword evidence="6" id="KW-0472">Membrane</keyword>
<keyword evidence="2" id="KW-0645">Protease</keyword>
<dbReference type="PROSITE" id="PS51935">
    <property type="entry name" value="NLPC_P60"/>
    <property type="match status" value="1"/>
</dbReference>
<dbReference type="RefSeq" id="WP_182015645.1">
    <property type="nucleotide sequence ID" value="NZ_CP055905.1"/>
</dbReference>
<protein>
    <submittedName>
        <fullName evidence="8">C40 family peptidase</fullName>
    </submittedName>
</protein>
<dbReference type="SUPFAM" id="SSF54001">
    <property type="entry name" value="Cysteine proteinases"/>
    <property type="match status" value="1"/>
</dbReference>
<dbReference type="InterPro" id="IPR052062">
    <property type="entry name" value="Murein_DD/LD_carboxypeptidase"/>
</dbReference>
<evidence type="ECO:0000259" key="7">
    <source>
        <dbReference type="PROSITE" id="PS51935"/>
    </source>
</evidence>
<feature type="transmembrane region" description="Helical" evidence="6">
    <location>
        <begin position="46"/>
        <end position="67"/>
    </location>
</feature>
<evidence type="ECO:0000256" key="5">
    <source>
        <dbReference type="ARBA" id="ARBA00022807"/>
    </source>
</evidence>